<comment type="similarity">
    <text evidence="1">Belongs to the peroxidase family.</text>
</comment>
<evidence type="ECO:0000313" key="5">
    <source>
        <dbReference type="Proteomes" id="UP000799118"/>
    </source>
</evidence>
<gene>
    <name evidence="4" type="ORF">BT96DRAFT_558361</name>
</gene>
<accession>A0A6A4I0K1</accession>
<evidence type="ECO:0000259" key="3">
    <source>
        <dbReference type="PROSITE" id="PS50873"/>
    </source>
</evidence>
<dbReference type="Gene3D" id="1.10.420.10">
    <property type="entry name" value="Peroxidase, domain 2"/>
    <property type="match status" value="1"/>
</dbReference>
<reference evidence="4" key="1">
    <citation type="journal article" date="2019" name="Environ. Microbiol.">
        <title>Fungal ecological strategies reflected in gene transcription - a case study of two litter decomposers.</title>
        <authorList>
            <person name="Barbi F."/>
            <person name="Kohler A."/>
            <person name="Barry K."/>
            <person name="Baskaran P."/>
            <person name="Daum C."/>
            <person name="Fauchery L."/>
            <person name="Ihrmark K."/>
            <person name="Kuo A."/>
            <person name="LaButti K."/>
            <person name="Lipzen A."/>
            <person name="Morin E."/>
            <person name="Grigoriev I.V."/>
            <person name="Henrissat B."/>
            <person name="Lindahl B."/>
            <person name="Martin F."/>
        </authorList>
    </citation>
    <scope>NUCLEOTIDE SEQUENCE</scope>
    <source>
        <strain evidence="4">JB14</strain>
    </source>
</reference>
<dbReference type="InterPro" id="IPR010255">
    <property type="entry name" value="Haem_peroxidase_sf"/>
</dbReference>
<dbReference type="Proteomes" id="UP000799118">
    <property type="component" value="Unassembled WGS sequence"/>
</dbReference>
<dbReference type="EC" id="1.11.1.-" evidence="2"/>
<dbReference type="PROSITE" id="PS50873">
    <property type="entry name" value="PEROXIDASE_4"/>
    <property type="match status" value="1"/>
</dbReference>
<dbReference type="InterPro" id="IPR002016">
    <property type="entry name" value="Haem_peroxidase"/>
</dbReference>
<dbReference type="GO" id="GO:0046872">
    <property type="term" value="F:metal ion binding"/>
    <property type="evidence" value="ECO:0007669"/>
    <property type="project" value="UniProtKB-UniRule"/>
</dbReference>
<dbReference type="OrthoDB" id="3000637at2759"/>
<dbReference type="EMBL" id="ML769436">
    <property type="protein sequence ID" value="KAE9402305.1"/>
    <property type="molecule type" value="Genomic_DNA"/>
</dbReference>
<dbReference type="Pfam" id="PF00141">
    <property type="entry name" value="peroxidase"/>
    <property type="match status" value="1"/>
</dbReference>
<name>A0A6A4I0K1_9AGAR</name>
<keyword evidence="5" id="KW-1185">Reference proteome</keyword>
<dbReference type="GO" id="GO:0004601">
    <property type="term" value="F:peroxidase activity"/>
    <property type="evidence" value="ECO:0007669"/>
    <property type="project" value="UniProtKB-KW"/>
</dbReference>
<organism evidence="4 5">
    <name type="scientific">Gymnopus androsaceus JB14</name>
    <dbReference type="NCBI Taxonomy" id="1447944"/>
    <lineage>
        <taxon>Eukaryota</taxon>
        <taxon>Fungi</taxon>
        <taxon>Dikarya</taxon>
        <taxon>Basidiomycota</taxon>
        <taxon>Agaricomycotina</taxon>
        <taxon>Agaricomycetes</taxon>
        <taxon>Agaricomycetidae</taxon>
        <taxon>Agaricales</taxon>
        <taxon>Marasmiineae</taxon>
        <taxon>Omphalotaceae</taxon>
        <taxon>Gymnopus</taxon>
    </lineage>
</organism>
<keyword evidence="2" id="KW-0560">Oxidoreductase</keyword>
<evidence type="ECO:0000256" key="1">
    <source>
        <dbReference type="RuleBase" id="RU004241"/>
    </source>
</evidence>
<evidence type="ECO:0000256" key="2">
    <source>
        <dbReference type="RuleBase" id="RU363051"/>
    </source>
</evidence>
<keyword evidence="2" id="KW-0575">Peroxidase</keyword>
<dbReference type="AlphaFoldDB" id="A0A6A4I0K1"/>
<sequence>MVLIPLGAVFTVAGCGSPFIPYSAGRVDATVAGPATVPEPQQPLASHTESFRLQGFNETEMITLVACVHTLGQVGQLDVL</sequence>
<dbReference type="GO" id="GO:0020037">
    <property type="term" value="F:heme binding"/>
    <property type="evidence" value="ECO:0007669"/>
    <property type="project" value="UniProtKB-UniRule"/>
</dbReference>
<protein>
    <recommendedName>
        <fullName evidence="2">Peroxidase</fullName>
        <ecNumber evidence="2">1.11.1.-</ecNumber>
    </recommendedName>
</protein>
<evidence type="ECO:0000313" key="4">
    <source>
        <dbReference type="EMBL" id="KAE9402305.1"/>
    </source>
</evidence>
<dbReference type="SUPFAM" id="SSF48113">
    <property type="entry name" value="Heme-dependent peroxidases"/>
    <property type="match status" value="1"/>
</dbReference>
<dbReference type="GO" id="GO:0006979">
    <property type="term" value="P:response to oxidative stress"/>
    <property type="evidence" value="ECO:0007669"/>
    <property type="project" value="InterPro"/>
</dbReference>
<feature type="domain" description="Plant heme peroxidase family profile" evidence="3">
    <location>
        <begin position="1"/>
        <end position="72"/>
    </location>
</feature>
<proteinExistence type="inferred from homology"/>